<dbReference type="AlphaFoldDB" id="A0A081A0C9"/>
<organism evidence="2 3">
    <name type="scientific">Phytophthora nicotianae P1976</name>
    <dbReference type="NCBI Taxonomy" id="1317066"/>
    <lineage>
        <taxon>Eukaryota</taxon>
        <taxon>Sar</taxon>
        <taxon>Stramenopiles</taxon>
        <taxon>Oomycota</taxon>
        <taxon>Peronosporomycetes</taxon>
        <taxon>Peronosporales</taxon>
        <taxon>Peronosporaceae</taxon>
        <taxon>Phytophthora</taxon>
    </lineage>
</organism>
<dbReference type="Proteomes" id="UP000028582">
    <property type="component" value="Unassembled WGS sequence"/>
</dbReference>
<evidence type="ECO:0000313" key="3">
    <source>
        <dbReference type="Proteomes" id="UP000028582"/>
    </source>
</evidence>
<sequence length="73" mass="8447">MKRRSEWRKFDPALRKFATAVDLRKSKISELQEQRIVPRPPGSDAMKDSAREELGPAGNKLLPEQKLKKTRTE</sequence>
<feature type="region of interest" description="Disordered" evidence="1">
    <location>
        <begin position="32"/>
        <end position="73"/>
    </location>
</feature>
<evidence type="ECO:0000313" key="2">
    <source>
        <dbReference type="EMBL" id="ETO72340.1"/>
    </source>
</evidence>
<gene>
    <name evidence="2" type="ORF">F444_11530</name>
</gene>
<proteinExistence type="predicted"/>
<reference evidence="2 3" key="1">
    <citation type="submission" date="2013-11" db="EMBL/GenBank/DDBJ databases">
        <title>The Genome Sequence of Phytophthora parasitica P1976.</title>
        <authorList>
            <consortium name="The Broad Institute Genomics Platform"/>
            <person name="Russ C."/>
            <person name="Tyler B."/>
            <person name="Panabieres F."/>
            <person name="Shan W."/>
            <person name="Tripathy S."/>
            <person name="Grunwald N."/>
            <person name="Machado M."/>
            <person name="Johnson C.S."/>
            <person name="Walker B."/>
            <person name="Young S."/>
            <person name="Zeng Q."/>
            <person name="Gargeya S."/>
            <person name="Fitzgerald M."/>
            <person name="Haas B."/>
            <person name="Abouelleil A."/>
            <person name="Allen A.W."/>
            <person name="Alvarado L."/>
            <person name="Arachchi H.M."/>
            <person name="Berlin A.M."/>
            <person name="Chapman S.B."/>
            <person name="Gainer-Dewar J."/>
            <person name="Goldberg J."/>
            <person name="Griggs A."/>
            <person name="Gujja S."/>
            <person name="Hansen M."/>
            <person name="Howarth C."/>
            <person name="Imamovic A."/>
            <person name="Ireland A."/>
            <person name="Larimer J."/>
            <person name="McCowan C."/>
            <person name="Murphy C."/>
            <person name="Pearson M."/>
            <person name="Poon T.W."/>
            <person name="Priest M."/>
            <person name="Roberts A."/>
            <person name="Saif S."/>
            <person name="Shea T."/>
            <person name="Sisk P."/>
            <person name="Sykes S."/>
            <person name="Wortman J."/>
            <person name="Nusbaum C."/>
            <person name="Birren B."/>
        </authorList>
    </citation>
    <scope>NUCLEOTIDE SEQUENCE [LARGE SCALE GENOMIC DNA]</scope>
    <source>
        <strain evidence="2 3">P1976</strain>
    </source>
</reference>
<protein>
    <submittedName>
        <fullName evidence="2">Uncharacterized protein</fullName>
    </submittedName>
</protein>
<evidence type="ECO:0000256" key="1">
    <source>
        <dbReference type="SAM" id="MobiDB-lite"/>
    </source>
</evidence>
<feature type="compositionally biased region" description="Basic and acidic residues" evidence="1">
    <location>
        <begin position="63"/>
        <end position="73"/>
    </location>
</feature>
<accession>A0A081A0C9</accession>
<comment type="caution">
    <text evidence="2">The sequence shown here is derived from an EMBL/GenBank/DDBJ whole genome shotgun (WGS) entry which is preliminary data.</text>
</comment>
<dbReference type="EMBL" id="ANJA01002074">
    <property type="protein sequence ID" value="ETO72340.1"/>
    <property type="molecule type" value="Genomic_DNA"/>
</dbReference>
<name>A0A081A0C9_PHYNI</name>
<feature type="compositionally biased region" description="Basic and acidic residues" evidence="1">
    <location>
        <begin position="45"/>
        <end position="54"/>
    </location>
</feature>